<dbReference type="InParanoid" id="A0A024FTR6"/>
<evidence type="ECO:0000313" key="1">
    <source>
        <dbReference type="EMBL" id="CCI10523.1"/>
    </source>
</evidence>
<sequence>MCKKVSSRAQILPNRSEELISVMTNHRKRTNEPFRHYSFQSFQISAPRKLSLVLAKSHKIPSNRSNRFRCYSQCKLSVWNAANNRKRTQNRFCQNTFSAF</sequence>
<reference evidence="1 2" key="1">
    <citation type="submission" date="2012-05" db="EMBL/GenBank/DDBJ databases">
        <title>Recombination and specialization in a pathogen metapopulation.</title>
        <authorList>
            <person name="Gardiner A."/>
            <person name="Kemen E."/>
            <person name="Schultz-Larsen T."/>
            <person name="MacLean D."/>
            <person name="Van Oosterhout C."/>
            <person name="Jones J.D.G."/>
        </authorList>
    </citation>
    <scope>NUCLEOTIDE SEQUENCE [LARGE SCALE GENOMIC DNA]</scope>
    <source>
        <strain evidence="1 2">Ac Nc2</strain>
    </source>
</reference>
<accession>A0A024FTR6</accession>
<comment type="caution">
    <text evidence="1">The sequence shown here is derived from an EMBL/GenBank/DDBJ whole genome shotgun (WGS) entry which is preliminary data.</text>
</comment>
<name>A0A024FTR6_9STRA</name>
<dbReference type="Proteomes" id="UP000053237">
    <property type="component" value="Unassembled WGS sequence"/>
</dbReference>
<dbReference type="AlphaFoldDB" id="A0A024FTR6"/>
<keyword evidence="2" id="KW-1185">Reference proteome</keyword>
<dbReference type="EMBL" id="CAIX01000278">
    <property type="protein sequence ID" value="CCI10523.1"/>
    <property type="molecule type" value="Genomic_DNA"/>
</dbReference>
<evidence type="ECO:0000313" key="2">
    <source>
        <dbReference type="Proteomes" id="UP000053237"/>
    </source>
</evidence>
<organism evidence="1 2">
    <name type="scientific">Albugo candida</name>
    <dbReference type="NCBI Taxonomy" id="65357"/>
    <lineage>
        <taxon>Eukaryota</taxon>
        <taxon>Sar</taxon>
        <taxon>Stramenopiles</taxon>
        <taxon>Oomycota</taxon>
        <taxon>Peronosporomycetes</taxon>
        <taxon>Albuginales</taxon>
        <taxon>Albuginaceae</taxon>
        <taxon>Albugo</taxon>
    </lineage>
</organism>
<protein>
    <submittedName>
        <fullName evidence="1">Uncharacterized protein</fullName>
    </submittedName>
</protein>
<proteinExistence type="predicted"/>
<gene>
    <name evidence="1" type="ORF">BN9_104270</name>
</gene>